<evidence type="ECO:0000259" key="2">
    <source>
        <dbReference type="PROSITE" id="PS50234"/>
    </source>
</evidence>
<dbReference type="Proteomes" id="UP001156441">
    <property type="component" value="Unassembled WGS sequence"/>
</dbReference>
<proteinExistence type="predicted"/>
<keyword evidence="4" id="KW-1185">Reference proteome</keyword>
<dbReference type="PROSITE" id="PS50234">
    <property type="entry name" value="VWFA"/>
    <property type="match status" value="1"/>
</dbReference>
<protein>
    <submittedName>
        <fullName evidence="3">VWA domain-containing protein</fullName>
    </submittedName>
</protein>
<organism evidence="3 4">
    <name type="scientific">Actinophytocola gossypii</name>
    <dbReference type="NCBI Taxonomy" id="2812003"/>
    <lineage>
        <taxon>Bacteria</taxon>
        <taxon>Bacillati</taxon>
        <taxon>Actinomycetota</taxon>
        <taxon>Actinomycetes</taxon>
        <taxon>Pseudonocardiales</taxon>
        <taxon>Pseudonocardiaceae</taxon>
    </lineage>
</organism>
<accession>A0ABT2JK50</accession>
<name>A0ABT2JK50_9PSEU</name>
<dbReference type="SUPFAM" id="SSF53300">
    <property type="entry name" value="vWA-like"/>
    <property type="match status" value="1"/>
</dbReference>
<reference evidence="3 4" key="1">
    <citation type="submission" date="2021-02" db="EMBL/GenBank/DDBJ databases">
        <title>Actinophytocola xerophila sp. nov., isolated from soil of cotton cropping field.</title>
        <authorList>
            <person name="Huang R."/>
            <person name="Chen X."/>
            <person name="Ge X."/>
            <person name="Liu W."/>
        </authorList>
    </citation>
    <scope>NUCLEOTIDE SEQUENCE [LARGE SCALE GENOMIC DNA]</scope>
    <source>
        <strain evidence="3 4">S1-96</strain>
    </source>
</reference>
<sequence>MGEDRAKLLPFYLVIDMSYSMEGENLQAANDIMPALADAIAENPIIGDKVRFGLVDFADDAQVLLPLCDLLDPDITLPGLMTRGGTSYAAAFRLMRKQIEHDVLQLKADNYSVHRPAMFFLSDGAPTDHDHDWRSAFHELTHYDRQTGTGFAMYPNVIPFGVANADPRTMQSLIHPADGVKQMRMFVMDEGNKPAVAIRAMAEILISSVLNSGMGMATGSSGIALPDPDQLPGGVSSHTADEDFL</sequence>
<dbReference type="SMART" id="SM00327">
    <property type="entry name" value="VWA"/>
    <property type="match status" value="1"/>
</dbReference>
<evidence type="ECO:0000256" key="1">
    <source>
        <dbReference type="SAM" id="MobiDB-lite"/>
    </source>
</evidence>
<dbReference type="RefSeq" id="WP_260196229.1">
    <property type="nucleotide sequence ID" value="NZ_JAFFZE010000036.1"/>
</dbReference>
<dbReference type="Pfam" id="PF13519">
    <property type="entry name" value="VWA_2"/>
    <property type="match status" value="1"/>
</dbReference>
<feature type="region of interest" description="Disordered" evidence="1">
    <location>
        <begin position="221"/>
        <end position="245"/>
    </location>
</feature>
<gene>
    <name evidence="3" type="ORF">JT362_34680</name>
</gene>
<dbReference type="EMBL" id="JAFFZE010000036">
    <property type="protein sequence ID" value="MCT2588268.1"/>
    <property type="molecule type" value="Genomic_DNA"/>
</dbReference>
<feature type="domain" description="VWFA" evidence="2">
    <location>
        <begin position="10"/>
        <end position="209"/>
    </location>
</feature>
<dbReference type="InterPro" id="IPR036465">
    <property type="entry name" value="vWFA_dom_sf"/>
</dbReference>
<dbReference type="InterPro" id="IPR002035">
    <property type="entry name" value="VWF_A"/>
</dbReference>
<evidence type="ECO:0000313" key="3">
    <source>
        <dbReference type="EMBL" id="MCT2588268.1"/>
    </source>
</evidence>
<evidence type="ECO:0000313" key="4">
    <source>
        <dbReference type="Proteomes" id="UP001156441"/>
    </source>
</evidence>
<comment type="caution">
    <text evidence="3">The sequence shown here is derived from an EMBL/GenBank/DDBJ whole genome shotgun (WGS) entry which is preliminary data.</text>
</comment>
<dbReference type="Gene3D" id="3.40.50.410">
    <property type="entry name" value="von Willebrand factor, type A domain"/>
    <property type="match status" value="1"/>
</dbReference>